<evidence type="ECO:0000313" key="1">
    <source>
        <dbReference type="EMBL" id="BCI64268.1"/>
    </source>
</evidence>
<dbReference type="Pfam" id="PF14125">
    <property type="entry name" value="DUF4292"/>
    <property type="match status" value="1"/>
</dbReference>
<dbReference type="RefSeq" id="WP_200754978.1">
    <property type="nucleotide sequence ID" value="NZ_AP023322.1"/>
</dbReference>
<accession>A0A7G1I1I8</accession>
<protein>
    <recommendedName>
        <fullName evidence="3">DUF4292 domain-containing protein</fullName>
    </recommendedName>
</protein>
<dbReference type="AlphaFoldDB" id="A0A7G1I1I8"/>
<dbReference type="EMBL" id="AP023322">
    <property type="protein sequence ID" value="BCI64268.1"/>
    <property type="molecule type" value="Genomic_DNA"/>
</dbReference>
<reference evidence="2" key="1">
    <citation type="submission" date="2020-07" db="EMBL/GenBank/DDBJ databases">
        <title>Complete genome sequencing of Coprobacter sp. strain 2CBH44.</title>
        <authorList>
            <person name="Sakamoto M."/>
            <person name="Murakami T."/>
            <person name="Mori H."/>
        </authorList>
    </citation>
    <scope>NUCLEOTIDE SEQUENCE [LARGE SCALE GENOMIC DNA]</scope>
    <source>
        <strain evidence="2">2CBH44</strain>
    </source>
</reference>
<dbReference type="Proteomes" id="UP000594042">
    <property type="component" value="Chromosome"/>
</dbReference>
<keyword evidence="2" id="KW-1185">Reference proteome</keyword>
<dbReference type="InterPro" id="IPR025634">
    <property type="entry name" value="DUF4292"/>
</dbReference>
<evidence type="ECO:0000313" key="2">
    <source>
        <dbReference type="Proteomes" id="UP000594042"/>
    </source>
</evidence>
<name>A0A7G1I1I8_9BACT</name>
<dbReference type="KEGG" id="copr:Cop2CBH44_26210"/>
<sequence>MKYRLFLYIVLVALLFTGCKSSEKVISESVKNISGEKAHFSTLLDNYPPYASFSAKANIAIATPGGTLSSKATIRIIKDKVLQISIQPLLGIEMGRIRITPDSIFAVDKMNRRYIAEPLSSYKDRLPFDIRLASIQALFLNRPFLLGQDDLSMKDFSQFAYTRDKSLWKLFSKAGSLVYDFVTDESCRIQEASMGAGNYKMLWKYSMFNRQNDSWFPSRISVLMQGMSKTVRLDINYNTQEWNMLQNLDFSIPVQYRKMNVSDLIKALLK</sequence>
<proteinExistence type="predicted"/>
<gene>
    <name evidence="1" type="ORF">Cop2CBH44_26210</name>
</gene>
<evidence type="ECO:0008006" key="3">
    <source>
        <dbReference type="Google" id="ProtNLM"/>
    </source>
</evidence>
<organism evidence="1 2">
    <name type="scientific">Coprobacter secundus subsp. similis</name>
    <dbReference type="NCBI Taxonomy" id="2751153"/>
    <lineage>
        <taxon>Bacteria</taxon>
        <taxon>Pseudomonadati</taxon>
        <taxon>Bacteroidota</taxon>
        <taxon>Bacteroidia</taxon>
        <taxon>Bacteroidales</taxon>
        <taxon>Barnesiellaceae</taxon>
        <taxon>Coprobacter</taxon>
    </lineage>
</organism>
<dbReference type="PROSITE" id="PS51257">
    <property type="entry name" value="PROKAR_LIPOPROTEIN"/>
    <property type="match status" value="1"/>
</dbReference>